<protein>
    <submittedName>
        <fullName evidence="1">Uncharacterized protein</fullName>
    </submittedName>
</protein>
<accession>A0A5C6B9X2</accession>
<keyword evidence="2" id="KW-1185">Reference proteome</keyword>
<reference evidence="1 2" key="1">
    <citation type="submission" date="2019-02" db="EMBL/GenBank/DDBJ databases">
        <title>Deep-cultivation of Planctomycetes and their phenomic and genomic characterization uncovers novel biology.</title>
        <authorList>
            <person name="Wiegand S."/>
            <person name="Jogler M."/>
            <person name="Boedeker C."/>
            <person name="Pinto D."/>
            <person name="Vollmers J."/>
            <person name="Rivas-Marin E."/>
            <person name="Kohn T."/>
            <person name="Peeters S.H."/>
            <person name="Heuer A."/>
            <person name="Rast P."/>
            <person name="Oberbeckmann S."/>
            <person name="Bunk B."/>
            <person name="Jeske O."/>
            <person name="Meyerdierks A."/>
            <person name="Storesund J.E."/>
            <person name="Kallscheuer N."/>
            <person name="Luecker S."/>
            <person name="Lage O.M."/>
            <person name="Pohl T."/>
            <person name="Merkel B.J."/>
            <person name="Hornburger P."/>
            <person name="Mueller R.-W."/>
            <person name="Bruemmer F."/>
            <person name="Labrenz M."/>
            <person name="Spormann A.M."/>
            <person name="Op Den Camp H."/>
            <person name="Overmann J."/>
            <person name="Amann R."/>
            <person name="Jetten M.S.M."/>
            <person name="Mascher T."/>
            <person name="Medema M.H."/>
            <person name="Devos D.P."/>
            <person name="Kaster A.-K."/>
            <person name="Ovreas L."/>
            <person name="Rohde M."/>
            <person name="Galperin M.Y."/>
            <person name="Jogler C."/>
        </authorList>
    </citation>
    <scope>NUCLEOTIDE SEQUENCE [LARGE SCALE GENOMIC DNA]</scope>
    <source>
        <strain evidence="1 2">CA54</strain>
    </source>
</reference>
<comment type="caution">
    <text evidence="1">The sequence shown here is derived from an EMBL/GenBank/DDBJ whole genome shotgun (WGS) entry which is preliminary data.</text>
</comment>
<dbReference type="Proteomes" id="UP000320735">
    <property type="component" value="Unassembled WGS sequence"/>
</dbReference>
<proteinExistence type="predicted"/>
<sequence>MTKVAPTLGLSDVGLAKVCRKYDIPRPPVGYWAKLAHGKEVERVELPELNAEDLSEIISFRENFDKDDPVPTRQKIVVEVSEKLTKPHPHVRSSRSRLKAAQTDSNGIIQVPKSDCLSIGVSKKCLPRALRIFDAVIKAWENEGGEVQVDPTCFSLGKDGASVSLTETVRRYEKNPNKQRYWKDWSYEATGKLSLEIHGYGDGLRKTWNDGKIQVLENVLGSFISTLHLWMESEKSTRLDDECRARQEVKAESRRKIVKEKKEYEESRRTDLMSSVESWEKSQRIRSYLDALEKTLDKKEVVPSNPEAFPMWLEWAHWYADDICPLTVSRPRPESVEEPENCLVAELDLTSDTKDAMKDFPEETTDELANVTKDEFRKRCDHAHWSIYREVTLVLEGLGYDVSQRSTRYW</sequence>
<name>A0A5C6B9X2_9PLAN</name>
<evidence type="ECO:0000313" key="1">
    <source>
        <dbReference type="EMBL" id="TWU08883.1"/>
    </source>
</evidence>
<organism evidence="1 2">
    <name type="scientific">Symmachiella macrocystis</name>
    <dbReference type="NCBI Taxonomy" id="2527985"/>
    <lineage>
        <taxon>Bacteria</taxon>
        <taxon>Pseudomonadati</taxon>
        <taxon>Planctomycetota</taxon>
        <taxon>Planctomycetia</taxon>
        <taxon>Planctomycetales</taxon>
        <taxon>Planctomycetaceae</taxon>
        <taxon>Symmachiella</taxon>
    </lineage>
</organism>
<dbReference type="EMBL" id="SJPP01000002">
    <property type="protein sequence ID" value="TWU08883.1"/>
    <property type="molecule type" value="Genomic_DNA"/>
</dbReference>
<gene>
    <name evidence="1" type="ORF">CA54_41220</name>
</gene>
<dbReference type="AlphaFoldDB" id="A0A5C6B9X2"/>
<evidence type="ECO:0000313" key="2">
    <source>
        <dbReference type="Proteomes" id="UP000320735"/>
    </source>
</evidence>